<proteinExistence type="predicted"/>
<keyword evidence="3" id="KW-0805">Transcription regulation</keyword>
<feature type="domain" description="Zn(2)-C6 fungal-type" evidence="6">
    <location>
        <begin position="21"/>
        <end position="52"/>
    </location>
</feature>
<dbReference type="Pfam" id="PF00172">
    <property type="entry name" value="Zn_clus"/>
    <property type="match status" value="1"/>
</dbReference>
<organism evidence="7 8">
    <name type="scientific">Botryobasidium botryosum (strain FD-172 SS1)</name>
    <dbReference type="NCBI Taxonomy" id="930990"/>
    <lineage>
        <taxon>Eukaryota</taxon>
        <taxon>Fungi</taxon>
        <taxon>Dikarya</taxon>
        <taxon>Basidiomycota</taxon>
        <taxon>Agaricomycotina</taxon>
        <taxon>Agaricomycetes</taxon>
        <taxon>Cantharellales</taxon>
        <taxon>Botryobasidiaceae</taxon>
        <taxon>Botryobasidium</taxon>
    </lineage>
</organism>
<evidence type="ECO:0000313" key="7">
    <source>
        <dbReference type="EMBL" id="KDQ21870.1"/>
    </source>
</evidence>
<dbReference type="PANTHER" id="PTHR47338">
    <property type="entry name" value="ZN(II)2CYS6 TRANSCRIPTION FACTOR (EUROFUNG)-RELATED"/>
    <property type="match status" value="1"/>
</dbReference>
<dbReference type="GO" id="GO:0008270">
    <property type="term" value="F:zinc ion binding"/>
    <property type="evidence" value="ECO:0007669"/>
    <property type="project" value="InterPro"/>
</dbReference>
<sequence length="576" mass="64823">MENPSPLTDAPRATRIKKGTACLACRSKKRRCNGAKPVCALCEYDSEPECVYAAMKVRPRTLILQEKIDKLEMQVGLAQSTLDTAGHINGGLKSNIKFPTSPAHSTGPMVSSRNSLSPLKSRSLQLLPACVDPLIGSWWTTDDPPPSGLITVLIKLFVEQEHQQSHDPRPPEFYESLYSPNLETGLHPALRNAIFLIACHHNFDPVLSRLEPVFLRRVMYYLHQSLGQADRLLDYIEAYTLLAISFLYKGSYLRGTRNAAGAIIFAGACGLHALRPPSWQPHDTASLLPPPASRTEIQRRVRVWWMIFTLNRLGGSAHSVDYDMGDEIIETVWDLPPETSSFEETPHSTVSSLFTRGSRDTWVYHDTANVIRSKCIALMGRATRLGSKAITASENDRVFWVEFETMRQAVRRVTESLPPFLEEPHSAVDTACVETQPKIASRYIVTYHILMCEAAIMLHSRLARAGHVTAQKVCLEASWRMMPVVRHMLKQGIDASAFTYCGVAWARVFRELAIEHDRLLAIGNLELAESMIPELKTLLRAIREQLRYIPLYRLIIVGLKSEFPSLHEREPDMFSI</sequence>
<dbReference type="GO" id="GO:0005634">
    <property type="term" value="C:nucleus"/>
    <property type="evidence" value="ECO:0007669"/>
    <property type="project" value="UniProtKB-SubCell"/>
</dbReference>
<dbReference type="InterPro" id="IPR050815">
    <property type="entry name" value="TF_fung"/>
</dbReference>
<dbReference type="SUPFAM" id="SSF57701">
    <property type="entry name" value="Zn2/Cys6 DNA-binding domain"/>
    <property type="match status" value="1"/>
</dbReference>
<accession>A0A067N4J8</accession>
<dbReference type="PROSITE" id="PS00463">
    <property type="entry name" value="ZN2_CY6_FUNGAL_1"/>
    <property type="match status" value="1"/>
</dbReference>
<dbReference type="STRING" id="930990.A0A067N4J8"/>
<dbReference type="EMBL" id="KL198016">
    <property type="protein sequence ID" value="KDQ21870.1"/>
    <property type="molecule type" value="Genomic_DNA"/>
</dbReference>
<dbReference type="InParanoid" id="A0A067N4J8"/>
<protein>
    <recommendedName>
        <fullName evidence="6">Zn(2)-C6 fungal-type domain-containing protein</fullName>
    </recommendedName>
</protein>
<dbReference type="AlphaFoldDB" id="A0A067N4J8"/>
<keyword evidence="8" id="KW-1185">Reference proteome</keyword>
<keyword evidence="2" id="KW-0479">Metal-binding</keyword>
<evidence type="ECO:0000256" key="3">
    <source>
        <dbReference type="ARBA" id="ARBA00023015"/>
    </source>
</evidence>
<dbReference type="InterPro" id="IPR036864">
    <property type="entry name" value="Zn2-C6_fun-type_DNA-bd_sf"/>
</dbReference>
<keyword evidence="4" id="KW-0804">Transcription</keyword>
<dbReference type="HOGENOM" id="CLU_022337_0_0_1"/>
<keyword evidence="5" id="KW-0539">Nucleus</keyword>
<gene>
    <name evidence="7" type="ORF">BOTBODRAFT_26277</name>
</gene>
<name>A0A067N4J8_BOTB1</name>
<evidence type="ECO:0000313" key="8">
    <source>
        <dbReference type="Proteomes" id="UP000027195"/>
    </source>
</evidence>
<dbReference type="InterPro" id="IPR001138">
    <property type="entry name" value="Zn2Cys6_DnaBD"/>
</dbReference>
<evidence type="ECO:0000256" key="4">
    <source>
        <dbReference type="ARBA" id="ARBA00023163"/>
    </source>
</evidence>
<dbReference type="OrthoDB" id="39175at2759"/>
<evidence type="ECO:0000256" key="5">
    <source>
        <dbReference type="ARBA" id="ARBA00023242"/>
    </source>
</evidence>
<dbReference type="Proteomes" id="UP000027195">
    <property type="component" value="Unassembled WGS sequence"/>
</dbReference>
<dbReference type="PANTHER" id="PTHR47338:SF29">
    <property type="entry name" value="ZN(2)-C6 FUNGAL-TYPE DOMAIN-CONTAINING PROTEIN"/>
    <property type="match status" value="1"/>
</dbReference>
<dbReference type="Gene3D" id="4.10.240.10">
    <property type="entry name" value="Zn(2)-C6 fungal-type DNA-binding domain"/>
    <property type="match status" value="1"/>
</dbReference>
<dbReference type="PROSITE" id="PS50048">
    <property type="entry name" value="ZN2_CY6_FUNGAL_2"/>
    <property type="match status" value="1"/>
</dbReference>
<dbReference type="CDD" id="cd12148">
    <property type="entry name" value="fungal_TF_MHR"/>
    <property type="match status" value="1"/>
</dbReference>
<comment type="subcellular location">
    <subcellularLocation>
        <location evidence="1">Nucleus</location>
    </subcellularLocation>
</comment>
<evidence type="ECO:0000256" key="1">
    <source>
        <dbReference type="ARBA" id="ARBA00004123"/>
    </source>
</evidence>
<evidence type="ECO:0000259" key="6">
    <source>
        <dbReference type="PROSITE" id="PS50048"/>
    </source>
</evidence>
<dbReference type="GO" id="GO:0000981">
    <property type="term" value="F:DNA-binding transcription factor activity, RNA polymerase II-specific"/>
    <property type="evidence" value="ECO:0007669"/>
    <property type="project" value="InterPro"/>
</dbReference>
<reference evidence="8" key="1">
    <citation type="journal article" date="2014" name="Proc. Natl. Acad. Sci. U.S.A.">
        <title>Extensive sampling of basidiomycete genomes demonstrates inadequacy of the white-rot/brown-rot paradigm for wood decay fungi.</title>
        <authorList>
            <person name="Riley R."/>
            <person name="Salamov A.A."/>
            <person name="Brown D.W."/>
            <person name="Nagy L.G."/>
            <person name="Floudas D."/>
            <person name="Held B.W."/>
            <person name="Levasseur A."/>
            <person name="Lombard V."/>
            <person name="Morin E."/>
            <person name="Otillar R."/>
            <person name="Lindquist E.A."/>
            <person name="Sun H."/>
            <person name="LaButti K.M."/>
            <person name="Schmutz J."/>
            <person name="Jabbour D."/>
            <person name="Luo H."/>
            <person name="Baker S.E."/>
            <person name="Pisabarro A.G."/>
            <person name="Walton J.D."/>
            <person name="Blanchette R.A."/>
            <person name="Henrissat B."/>
            <person name="Martin F."/>
            <person name="Cullen D."/>
            <person name="Hibbett D.S."/>
            <person name="Grigoriev I.V."/>
        </authorList>
    </citation>
    <scope>NUCLEOTIDE SEQUENCE [LARGE SCALE GENOMIC DNA]</scope>
    <source>
        <strain evidence="8">FD-172 SS1</strain>
    </source>
</reference>
<dbReference type="CDD" id="cd00067">
    <property type="entry name" value="GAL4"/>
    <property type="match status" value="1"/>
</dbReference>
<evidence type="ECO:0000256" key="2">
    <source>
        <dbReference type="ARBA" id="ARBA00022723"/>
    </source>
</evidence>
<dbReference type="SMART" id="SM00066">
    <property type="entry name" value="GAL4"/>
    <property type="match status" value="1"/>
</dbReference>